<evidence type="ECO:0000313" key="8">
    <source>
        <dbReference type="EMBL" id="MFC4133190.1"/>
    </source>
</evidence>
<reference evidence="9" key="1">
    <citation type="journal article" date="2019" name="Int. J. Syst. Evol. Microbiol.">
        <title>The Global Catalogue of Microorganisms (GCM) 10K type strain sequencing project: providing services to taxonomists for standard genome sequencing and annotation.</title>
        <authorList>
            <consortium name="The Broad Institute Genomics Platform"/>
            <consortium name="The Broad Institute Genome Sequencing Center for Infectious Disease"/>
            <person name="Wu L."/>
            <person name="Ma J."/>
        </authorList>
    </citation>
    <scope>NUCLEOTIDE SEQUENCE [LARGE SCALE GENOMIC DNA]</scope>
    <source>
        <strain evidence="9">CGMCC 4.7289</strain>
    </source>
</reference>
<feature type="transmembrane region" description="Helical" evidence="7">
    <location>
        <begin position="289"/>
        <end position="310"/>
    </location>
</feature>
<feature type="transmembrane region" description="Helical" evidence="7">
    <location>
        <begin position="82"/>
        <end position="104"/>
    </location>
</feature>
<feature type="transmembrane region" description="Helical" evidence="7">
    <location>
        <begin position="345"/>
        <end position="368"/>
    </location>
</feature>
<name>A0ABV8LSC4_9ACTN</name>
<evidence type="ECO:0000256" key="5">
    <source>
        <dbReference type="ARBA" id="ARBA00023136"/>
    </source>
</evidence>
<proteinExistence type="predicted"/>
<sequence length="457" mass="47769">MTDPYAPPFAKTGGSTVSRTTPEDGARKAPAQDERSATYREVLAGGEYRTVFTANMLSLVGDYFAKAAITALVFSQTGSPGLSAVAFALSYAPWLIAGPVLATLAERYAYRNVMILCDVARMCLVALVAVPGMPLWGMLVLLFLASLASPPAQAARSALLPQILPGDQLPVGTALNLTAGQIAQVGGYLVGGLLAAVSPRGALVFDAATFAASAVLLTLWVTARPPIVVSGQHHLIRETGEGFRMVFSSTTMRSIALLVFSAMLFTTVPEGLGAAWANQLDGVSTANRGLWQGLIMMSSPVGAALGALILTRALSPARRRRLLLPFSLAIPAVLIPSLLQPGLLGVCLMSALCGFFAAGMLPTANALFVRVLPEGYRARAFGVMQMGLQLCQGGGIIAAGMLSNWHLRVPTAIGLWSVLGLILIITVAMTWPSRELFDRALAEAAPKPSTAQPVAAA</sequence>
<feature type="transmembrane region" description="Helical" evidence="7">
    <location>
        <begin position="202"/>
        <end position="223"/>
    </location>
</feature>
<protein>
    <submittedName>
        <fullName evidence="8">MFS transporter</fullName>
    </submittedName>
</protein>
<dbReference type="Pfam" id="PF07690">
    <property type="entry name" value="MFS_1"/>
    <property type="match status" value="1"/>
</dbReference>
<dbReference type="InterPro" id="IPR036259">
    <property type="entry name" value="MFS_trans_sf"/>
</dbReference>
<organism evidence="8 9">
    <name type="scientific">Hamadaea flava</name>
    <dbReference type="NCBI Taxonomy" id="1742688"/>
    <lineage>
        <taxon>Bacteria</taxon>
        <taxon>Bacillati</taxon>
        <taxon>Actinomycetota</taxon>
        <taxon>Actinomycetes</taxon>
        <taxon>Micromonosporales</taxon>
        <taxon>Micromonosporaceae</taxon>
        <taxon>Hamadaea</taxon>
    </lineage>
</organism>
<dbReference type="PANTHER" id="PTHR23513">
    <property type="entry name" value="INTEGRAL MEMBRANE EFFLUX PROTEIN-RELATED"/>
    <property type="match status" value="1"/>
</dbReference>
<dbReference type="PANTHER" id="PTHR23513:SF11">
    <property type="entry name" value="STAPHYLOFERRIN A TRANSPORTER"/>
    <property type="match status" value="1"/>
</dbReference>
<evidence type="ECO:0000256" key="1">
    <source>
        <dbReference type="ARBA" id="ARBA00004651"/>
    </source>
</evidence>
<keyword evidence="2" id="KW-1003">Cell membrane</keyword>
<keyword evidence="9" id="KW-1185">Reference proteome</keyword>
<dbReference type="InterPro" id="IPR011701">
    <property type="entry name" value="MFS"/>
</dbReference>
<dbReference type="EMBL" id="JBHSAY010000010">
    <property type="protein sequence ID" value="MFC4133190.1"/>
    <property type="molecule type" value="Genomic_DNA"/>
</dbReference>
<feature type="transmembrane region" description="Helical" evidence="7">
    <location>
        <begin position="380"/>
        <end position="401"/>
    </location>
</feature>
<comment type="subcellular location">
    <subcellularLocation>
        <location evidence="1">Cell membrane</location>
        <topology evidence="1">Multi-pass membrane protein</topology>
    </subcellularLocation>
</comment>
<accession>A0ABV8LSC4</accession>
<feature type="region of interest" description="Disordered" evidence="6">
    <location>
        <begin position="1"/>
        <end position="33"/>
    </location>
</feature>
<keyword evidence="3 7" id="KW-0812">Transmembrane</keyword>
<dbReference type="SUPFAM" id="SSF103473">
    <property type="entry name" value="MFS general substrate transporter"/>
    <property type="match status" value="1"/>
</dbReference>
<dbReference type="CDD" id="cd06173">
    <property type="entry name" value="MFS_MefA_like"/>
    <property type="match status" value="1"/>
</dbReference>
<evidence type="ECO:0000256" key="3">
    <source>
        <dbReference type="ARBA" id="ARBA00022692"/>
    </source>
</evidence>
<feature type="compositionally biased region" description="Basic and acidic residues" evidence="6">
    <location>
        <begin position="21"/>
        <end position="33"/>
    </location>
</feature>
<evidence type="ECO:0000256" key="6">
    <source>
        <dbReference type="SAM" id="MobiDB-lite"/>
    </source>
</evidence>
<feature type="transmembrane region" description="Helical" evidence="7">
    <location>
        <begin position="255"/>
        <end position="277"/>
    </location>
</feature>
<feature type="transmembrane region" description="Helical" evidence="7">
    <location>
        <begin position="322"/>
        <end position="339"/>
    </location>
</feature>
<evidence type="ECO:0000256" key="4">
    <source>
        <dbReference type="ARBA" id="ARBA00022989"/>
    </source>
</evidence>
<gene>
    <name evidence="8" type="ORF">ACFOZ4_21490</name>
</gene>
<evidence type="ECO:0000256" key="7">
    <source>
        <dbReference type="SAM" id="Phobius"/>
    </source>
</evidence>
<dbReference type="Gene3D" id="1.20.1250.20">
    <property type="entry name" value="MFS general substrate transporter like domains"/>
    <property type="match status" value="1"/>
</dbReference>
<keyword evidence="5 7" id="KW-0472">Membrane</keyword>
<feature type="transmembrane region" description="Helical" evidence="7">
    <location>
        <begin position="413"/>
        <end position="431"/>
    </location>
</feature>
<comment type="caution">
    <text evidence="8">The sequence shown here is derived from an EMBL/GenBank/DDBJ whole genome shotgun (WGS) entry which is preliminary data.</text>
</comment>
<evidence type="ECO:0000256" key="2">
    <source>
        <dbReference type="ARBA" id="ARBA00022475"/>
    </source>
</evidence>
<keyword evidence="4 7" id="KW-1133">Transmembrane helix</keyword>
<dbReference type="Proteomes" id="UP001595816">
    <property type="component" value="Unassembled WGS sequence"/>
</dbReference>
<feature type="transmembrane region" description="Helical" evidence="7">
    <location>
        <begin position="124"/>
        <end position="148"/>
    </location>
</feature>
<evidence type="ECO:0000313" key="9">
    <source>
        <dbReference type="Proteomes" id="UP001595816"/>
    </source>
</evidence>